<dbReference type="GO" id="GO:0060271">
    <property type="term" value="P:cilium assembly"/>
    <property type="evidence" value="ECO:0007669"/>
    <property type="project" value="UniProtKB-UniRule"/>
</dbReference>
<evidence type="ECO:0000256" key="1">
    <source>
        <dbReference type="ARBA" id="ARBA00007209"/>
    </source>
</evidence>
<gene>
    <name evidence="4" type="primary">RvY_13991-1</name>
    <name evidence="4" type="synonym">RvY_13991.1</name>
    <name evidence="4" type="ORF">RvY_13991</name>
</gene>
<dbReference type="GO" id="GO:0015630">
    <property type="term" value="C:microtubule cytoskeleton"/>
    <property type="evidence" value="ECO:0007669"/>
    <property type="project" value="UniProtKB-UniRule"/>
</dbReference>
<protein>
    <recommendedName>
        <fullName evidence="3">Tektin</fullName>
    </recommendedName>
</protein>
<dbReference type="InterPro" id="IPR048256">
    <property type="entry name" value="Tektin-like"/>
</dbReference>
<dbReference type="Pfam" id="PF03148">
    <property type="entry name" value="Tektin"/>
    <property type="match status" value="1"/>
</dbReference>
<name>A0A1D1VPV5_RAMVA</name>
<accession>A0A1D1VPV5</accession>
<evidence type="ECO:0000256" key="3">
    <source>
        <dbReference type="RuleBase" id="RU367040"/>
    </source>
</evidence>
<dbReference type="PANTHER" id="PTHR19960:SF28">
    <property type="match status" value="1"/>
</dbReference>
<proteinExistence type="inferred from homology"/>
<reference evidence="4 5" key="1">
    <citation type="journal article" date="2016" name="Nat. Commun.">
        <title>Extremotolerant tardigrade genome and improved radiotolerance of human cultured cells by tardigrade-unique protein.</title>
        <authorList>
            <person name="Hashimoto T."/>
            <person name="Horikawa D.D."/>
            <person name="Saito Y."/>
            <person name="Kuwahara H."/>
            <person name="Kozuka-Hata H."/>
            <person name="Shin-I T."/>
            <person name="Minakuchi Y."/>
            <person name="Ohishi K."/>
            <person name="Motoyama A."/>
            <person name="Aizu T."/>
            <person name="Enomoto A."/>
            <person name="Kondo K."/>
            <person name="Tanaka S."/>
            <person name="Hara Y."/>
            <person name="Koshikawa S."/>
            <person name="Sagara H."/>
            <person name="Miura T."/>
            <person name="Yokobori S."/>
            <person name="Miyagawa K."/>
            <person name="Suzuki Y."/>
            <person name="Kubo T."/>
            <person name="Oyama M."/>
            <person name="Kohara Y."/>
            <person name="Fujiyama A."/>
            <person name="Arakawa K."/>
            <person name="Katayama T."/>
            <person name="Toyoda A."/>
            <person name="Kunieda T."/>
        </authorList>
    </citation>
    <scope>NUCLEOTIDE SEQUENCE [LARGE SCALE GENOMIC DNA]</scope>
    <source>
        <strain evidence="4 5">YOKOZUNA-1</strain>
    </source>
</reference>
<evidence type="ECO:0000313" key="5">
    <source>
        <dbReference type="Proteomes" id="UP000186922"/>
    </source>
</evidence>
<comment type="similarity">
    <text evidence="1 3">Belongs to the tektin family.</text>
</comment>
<keyword evidence="2" id="KW-0963">Cytoplasm</keyword>
<keyword evidence="3" id="KW-0969">Cilium</keyword>
<keyword evidence="3" id="KW-0282">Flagellum</keyword>
<organism evidence="4 5">
    <name type="scientific">Ramazzottius varieornatus</name>
    <name type="common">Water bear</name>
    <name type="synonym">Tardigrade</name>
    <dbReference type="NCBI Taxonomy" id="947166"/>
    <lineage>
        <taxon>Eukaryota</taxon>
        <taxon>Metazoa</taxon>
        <taxon>Ecdysozoa</taxon>
        <taxon>Tardigrada</taxon>
        <taxon>Eutardigrada</taxon>
        <taxon>Parachela</taxon>
        <taxon>Hypsibioidea</taxon>
        <taxon>Ramazzottiidae</taxon>
        <taxon>Ramazzottius</taxon>
    </lineage>
</organism>
<dbReference type="EMBL" id="BDGG01000009">
    <property type="protein sequence ID" value="GAV03595.1"/>
    <property type="molecule type" value="Genomic_DNA"/>
</dbReference>
<dbReference type="PANTHER" id="PTHR19960">
    <property type="entry name" value="TEKTIN"/>
    <property type="match status" value="1"/>
</dbReference>
<dbReference type="OrthoDB" id="10054259at2759"/>
<keyword evidence="5" id="KW-1185">Reference proteome</keyword>
<evidence type="ECO:0000313" key="4">
    <source>
        <dbReference type="EMBL" id="GAV03595.1"/>
    </source>
</evidence>
<dbReference type="GO" id="GO:0005634">
    <property type="term" value="C:nucleus"/>
    <property type="evidence" value="ECO:0007669"/>
    <property type="project" value="TreeGrafter"/>
</dbReference>
<dbReference type="GO" id="GO:0060294">
    <property type="term" value="P:cilium movement involved in cell motility"/>
    <property type="evidence" value="ECO:0007669"/>
    <property type="project" value="UniProtKB-UniRule"/>
</dbReference>
<dbReference type="AlphaFoldDB" id="A0A1D1VPV5"/>
<sequence>MVFRSSPISFVLPKGRMKTMRGWLEHSLEYIRLAAKLLDRSTVLRNNITALFSKVMHDFDTKIHATDFAYRKRYHDTLQAARRLEHNRQNVMTELKAVENDIHATEKGHEDVLPWKKLCHTRLENRNQRPNNELSMDIAQEGLLLEASNHRHSREGLFQKITELRSRWNDLSEQLHRVELDLDRKQKCLEMDKRAVDLRQGTFLPEAEKDVIDWVVDRGTKVFSMDPDQRYKKHLPKVLV</sequence>
<dbReference type="STRING" id="947166.A0A1D1VPV5"/>
<comment type="caution">
    <text evidence="4">The sequence shown here is derived from an EMBL/GenBank/DDBJ whole genome shotgun (WGS) entry which is preliminary data.</text>
</comment>
<keyword evidence="3" id="KW-0966">Cell projection</keyword>
<dbReference type="GO" id="GO:0005930">
    <property type="term" value="C:axoneme"/>
    <property type="evidence" value="ECO:0007669"/>
    <property type="project" value="UniProtKB-SubCell"/>
</dbReference>
<comment type="subcellular location">
    <subcellularLocation>
        <location evidence="3">Cytoplasm</location>
        <location evidence="3">Cytoskeleton</location>
        <location evidence="3">Cilium axoneme</location>
    </subcellularLocation>
</comment>
<dbReference type="Proteomes" id="UP000186922">
    <property type="component" value="Unassembled WGS sequence"/>
</dbReference>
<dbReference type="InterPro" id="IPR000435">
    <property type="entry name" value="Tektins"/>
</dbReference>
<evidence type="ECO:0000256" key="2">
    <source>
        <dbReference type="ARBA" id="ARBA00022490"/>
    </source>
</evidence>